<evidence type="ECO:0000256" key="1">
    <source>
        <dbReference type="ARBA" id="ARBA00025453"/>
    </source>
</evidence>
<evidence type="ECO:0000259" key="3">
    <source>
        <dbReference type="PROSITE" id="PS50126"/>
    </source>
</evidence>
<name>A0AAV9IK34_9RHOD</name>
<dbReference type="EMBL" id="JANCYU010000055">
    <property type="protein sequence ID" value="KAK4527706.1"/>
    <property type="molecule type" value="Genomic_DNA"/>
</dbReference>
<reference evidence="4 5" key="1">
    <citation type="submission" date="2022-07" db="EMBL/GenBank/DDBJ databases">
        <title>Genome-wide signatures of adaptation to extreme environments.</title>
        <authorList>
            <person name="Cho C.H."/>
            <person name="Yoon H.S."/>
        </authorList>
    </citation>
    <scope>NUCLEOTIDE SEQUENCE [LARGE SCALE GENOMIC DNA]</scope>
    <source>
        <strain evidence="4 5">108.79 E11</strain>
    </source>
</reference>
<feature type="domain" description="S1 motif" evidence="3">
    <location>
        <begin position="216"/>
        <end position="277"/>
    </location>
</feature>
<dbReference type="GO" id="GO:0022627">
    <property type="term" value="C:cytosolic small ribosomal subunit"/>
    <property type="evidence" value="ECO:0007669"/>
    <property type="project" value="TreeGrafter"/>
</dbReference>
<comment type="function">
    <text evidence="1">Associates with the EF-Tu.GDP complex and induces the exchange of GDP to GTP. It remains bound to the aminoacyl-tRNA.EF-Tu.GTP complex up to the GTP hydrolysis stage on the ribosome.</text>
</comment>
<dbReference type="PROSITE" id="PS50126">
    <property type="entry name" value="S1"/>
    <property type="match status" value="2"/>
</dbReference>
<dbReference type="Pfam" id="PF00575">
    <property type="entry name" value="S1"/>
    <property type="match status" value="2"/>
</dbReference>
<dbReference type="SUPFAM" id="SSF50249">
    <property type="entry name" value="Nucleic acid-binding proteins"/>
    <property type="match status" value="2"/>
</dbReference>
<dbReference type="GO" id="GO:0006412">
    <property type="term" value="P:translation"/>
    <property type="evidence" value="ECO:0007669"/>
    <property type="project" value="TreeGrafter"/>
</dbReference>
<evidence type="ECO:0000256" key="2">
    <source>
        <dbReference type="SAM" id="MobiDB-lite"/>
    </source>
</evidence>
<dbReference type="InterPro" id="IPR050437">
    <property type="entry name" value="Ribos_protein_bS1-like"/>
</dbReference>
<proteinExistence type="predicted"/>
<dbReference type="Gene3D" id="2.40.50.140">
    <property type="entry name" value="Nucleic acid-binding proteins"/>
    <property type="match status" value="2"/>
</dbReference>
<accession>A0AAV9IK34</accession>
<dbReference type="SMART" id="SM00316">
    <property type="entry name" value="S1"/>
    <property type="match status" value="2"/>
</dbReference>
<evidence type="ECO:0000313" key="4">
    <source>
        <dbReference type="EMBL" id="KAK4527706.1"/>
    </source>
</evidence>
<feature type="region of interest" description="Disordered" evidence="2">
    <location>
        <begin position="167"/>
        <end position="196"/>
    </location>
</feature>
<dbReference type="InterPro" id="IPR012340">
    <property type="entry name" value="NA-bd_OB-fold"/>
</dbReference>
<protein>
    <recommendedName>
        <fullName evidence="3">S1 motif domain-containing protein</fullName>
    </recommendedName>
</protein>
<comment type="caution">
    <text evidence="4">The sequence shown here is derived from an EMBL/GenBank/DDBJ whole genome shotgun (WGS) entry which is preliminary data.</text>
</comment>
<dbReference type="Proteomes" id="UP001300502">
    <property type="component" value="Unassembled WGS sequence"/>
</dbReference>
<dbReference type="InterPro" id="IPR003029">
    <property type="entry name" value="S1_domain"/>
</dbReference>
<dbReference type="FunFam" id="2.40.50.140:FF:000051">
    <property type="entry name" value="RNA-binding transcriptional accessory protein"/>
    <property type="match status" value="1"/>
</dbReference>
<feature type="domain" description="S1 motif" evidence="3">
    <location>
        <begin position="97"/>
        <end position="166"/>
    </location>
</feature>
<keyword evidence="5" id="KW-1185">Reference proteome</keyword>
<organism evidence="4 5">
    <name type="scientific">Galdieria yellowstonensis</name>
    <dbReference type="NCBI Taxonomy" id="3028027"/>
    <lineage>
        <taxon>Eukaryota</taxon>
        <taxon>Rhodophyta</taxon>
        <taxon>Bangiophyceae</taxon>
        <taxon>Galdieriales</taxon>
        <taxon>Galdieriaceae</taxon>
        <taxon>Galdieria</taxon>
    </lineage>
</organism>
<dbReference type="PANTHER" id="PTHR10724">
    <property type="entry name" value="30S RIBOSOMAL PROTEIN S1"/>
    <property type="match status" value="1"/>
</dbReference>
<dbReference type="AlphaFoldDB" id="A0AAV9IK34"/>
<evidence type="ECO:0000313" key="5">
    <source>
        <dbReference type="Proteomes" id="UP001300502"/>
    </source>
</evidence>
<dbReference type="GO" id="GO:0003729">
    <property type="term" value="F:mRNA binding"/>
    <property type="evidence" value="ECO:0007669"/>
    <property type="project" value="UniProtKB-ARBA"/>
</dbReference>
<gene>
    <name evidence="4" type="ORF">GAYE_SCF43G5632</name>
</gene>
<dbReference type="GO" id="GO:0003735">
    <property type="term" value="F:structural constituent of ribosome"/>
    <property type="evidence" value="ECO:0007669"/>
    <property type="project" value="TreeGrafter"/>
</dbReference>
<sequence length="294" mass="32935">MAFTSFFPCHALSNTCSKFSNCSRRKKTLGWVEPFLWRWNKQLVINKQRRALGSNNVSILFSLAVLEDSPGSSSVSTSNDVHNGKENKLSLEQLQLNKEYEAVVTKVTEYGAFVDIGAVKYGLLHVSHMSDSFVRDPSEMVKVGDKIKVRVLRVDLEKGLFSVTMRSSTERKPKTGAIRSSNSKSKQAVKEENKRRLEGPALSKALLQFAENVDPAKFFKANVINITDFGVFVDVGGPKDGLIFRPDLTQEVQAGEEIMVRIKKIDVARNFITCTMKPLEEFEKSLPLVRGNVE</sequence>